<dbReference type="GO" id="GO:0005694">
    <property type="term" value="C:chromosome"/>
    <property type="evidence" value="ECO:0007669"/>
    <property type="project" value="UniProtKB-SubCell"/>
</dbReference>
<dbReference type="GO" id="GO:0005525">
    <property type="term" value="F:GTP binding"/>
    <property type="evidence" value="ECO:0007669"/>
    <property type="project" value="UniProtKB-KW"/>
</dbReference>
<keyword evidence="21" id="KW-0472">Membrane</keyword>
<evidence type="ECO:0000256" key="18">
    <source>
        <dbReference type="ARBA" id="ARBA00022837"/>
    </source>
</evidence>
<evidence type="ECO:0000256" key="21">
    <source>
        <dbReference type="ARBA" id="ARBA00023136"/>
    </source>
</evidence>
<feature type="binding site" evidence="42">
    <location>
        <position position="459"/>
    </location>
    <ligand>
        <name>Ca(2+)</name>
        <dbReference type="ChEBI" id="CHEBI:29108"/>
    </ligand>
</feature>
<feature type="active site" evidence="41">
    <location>
        <position position="282"/>
    </location>
</feature>
<evidence type="ECO:0000256" key="31">
    <source>
        <dbReference type="ARBA" id="ARBA00042099"/>
    </source>
</evidence>
<evidence type="ECO:0000256" key="23">
    <source>
        <dbReference type="ARBA" id="ARBA00023315"/>
    </source>
</evidence>
<comment type="catalytic activity">
    <reaction evidence="39">
        <text>L-glutaminyl-[protein] + (R)-noradrenaline = 5-(R)-noradrenalinyl-L-glutamyl-[protein] + NH4(+)</text>
        <dbReference type="Rhea" id="RHEA:66560"/>
        <dbReference type="Rhea" id="RHEA-COMP:10207"/>
        <dbReference type="Rhea" id="RHEA-COMP:17054"/>
        <dbReference type="ChEBI" id="CHEBI:28938"/>
        <dbReference type="ChEBI" id="CHEBI:30011"/>
        <dbReference type="ChEBI" id="CHEBI:72587"/>
        <dbReference type="ChEBI" id="CHEBI:167178"/>
    </reaction>
    <physiologicalReaction direction="left-to-right" evidence="39">
        <dbReference type="Rhea" id="RHEA:66561"/>
    </physiologicalReaction>
</comment>
<evidence type="ECO:0000256" key="34">
    <source>
        <dbReference type="ARBA" id="ARBA00042912"/>
    </source>
</evidence>
<dbReference type="Gene3D" id="2.60.40.10">
    <property type="entry name" value="Immunoglobulins"/>
    <property type="match status" value="3"/>
</dbReference>
<evidence type="ECO:0000256" key="24">
    <source>
        <dbReference type="ARBA" id="ARBA00024222"/>
    </source>
</evidence>
<dbReference type="InterPro" id="IPR036238">
    <property type="entry name" value="Transglutaminase_C_sf"/>
</dbReference>
<evidence type="ECO:0000256" key="36">
    <source>
        <dbReference type="ARBA" id="ARBA00043138"/>
    </source>
</evidence>
<keyword evidence="10" id="KW-0963">Cytoplasm</keyword>
<evidence type="ECO:0000256" key="37">
    <source>
        <dbReference type="ARBA" id="ARBA00047868"/>
    </source>
</evidence>
<feature type="binding site" evidence="42">
    <location>
        <position position="454"/>
    </location>
    <ligand>
        <name>Ca(2+)</name>
        <dbReference type="ChEBI" id="CHEBI:29108"/>
    </ligand>
</feature>
<proteinExistence type="inferred from homology"/>
<evidence type="ECO:0000256" key="17">
    <source>
        <dbReference type="ARBA" id="ARBA00022801"/>
    </source>
</evidence>
<evidence type="ECO:0000256" key="4">
    <source>
        <dbReference type="ARBA" id="ARBA00004286"/>
    </source>
</evidence>
<keyword evidence="23" id="KW-0012">Acyltransferase</keyword>
<comment type="catalytic activity">
    <reaction evidence="25">
        <text>L-glutaminyl-[protein] + serotonin = 5-serotonyl-L-glutamyl-[protein] + NH4(+)</text>
        <dbReference type="Rhea" id="RHEA:66552"/>
        <dbReference type="Rhea" id="RHEA-COMP:10207"/>
        <dbReference type="Rhea" id="RHEA-COMP:17052"/>
        <dbReference type="ChEBI" id="CHEBI:28938"/>
        <dbReference type="ChEBI" id="CHEBI:30011"/>
        <dbReference type="ChEBI" id="CHEBI:167174"/>
        <dbReference type="ChEBI" id="CHEBI:350546"/>
    </reaction>
    <physiologicalReaction direction="left-to-right" evidence="25">
        <dbReference type="Rhea" id="RHEA:66553"/>
    </physiologicalReaction>
</comment>
<dbReference type="GO" id="GO:0008233">
    <property type="term" value="F:peptidase activity"/>
    <property type="evidence" value="ECO:0007669"/>
    <property type="project" value="UniProtKB-KW"/>
</dbReference>
<comment type="caution">
    <text evidence="44">The sequence shown here is derived from an EMBL/GenBank/DDBJ whole genome shotgun (WGS) entry which is preliminary data.</text>
</comment>
<evidence type="ECO:0000256" key="29">
    <source>
        <dbReference type="ARBA" id="ARBA00041650"/>
    </source>
</evidence>
<keyword evidence="17" id="KW-0378">Hydrolase</keyword>
<dbReference type="AlphaFoldDB" id="A0AAD3R6X1"/>
<dbReference type="InterPro" id="IPR036985">
    <property type="entry name" value="Transglutaminase-like_sf"/>
</dbReference>
<accession>A0AAD3R6X1</accession>
<evidence type="ECO:0000256" key="19">
    <source>
        <dbReference type="ARBA" id="ARBA00023128"/>
    </source>
</evidence>
<dbReference type="GO" id="GO:0046872">
    <property type="term" value="F:metal ion binding"/>
    <property type="evidence" value="ECO:0007669"/>
    <property type="project" value="UniProtKB-KW"/>
</dbReference>
<evidence type="ECO:0000256" key="2">
    <source>
        <dbReference type="ARBA" id="ARBA00004173"/>
    </source>
</evidence>
<dbReference type="InterPro" id="IPR023608">
    <property type="entry name" value="Transglutaminase_animal"/>
</dbReference>
<keyword evidence="13" id="KW-0645">Protease</keyword>
<dbReference type="PIRSF" id="PIRSF000459">
    <property type="entry name" value="TGM_EBP42"/>
    <property type="match status" value="1"/>
</dbReference>
<keyword evidence="11" id="KW-0964">Secreted</keyword>
<dbReference type="SUPFAM" id="SSF49309">
    <property type="entry name" value="Transglutaminase, two C-terminal domains"/>
    <property type="match status" value="2"/>
</dbReference>
<keyword evidence="9" id="KW-1003">Cell membrane</keyword>
<evidence type="ECO:0000256" key="20">
    <source>
        <dbReference type="ARBA" id="ARBA00023134"/>
    </source>
</evidence>
<comment type="cofactor">
    <cofactor evidence="42">
        <name>Ca(2+)</name>
        <dbReference type="ChEBI" id="CHEBI:29108"/>
    </cofactor>
    <text evidence="42">Binds 1 Ca(2+) ion per subunit.</text>
</comment>
<dbReference type="GO" id="GO:0005739">
    <property type="term" value="C:mitochondrion"/>
    <property type="evidence" value="ECO:0007669"/>
    <property type="project" value="UniProtKB-SubCell"/>
</dbReference>
<evidence type="ECO:0000256" key="38">
    <source>
        <dbReference type="ARBA" id="ARBA00047876"/>
    </source>
</evidence>
<dbReference type="InterPro" id="IPR013783">
    <property type="entry name" value="Ig-like_fold"/>
</dbReference>
<evidence type="ECO:0000256" key="30">
    <source>
        <dbReference type="ARBA" id="ARBA00041677"/>
    </source>
</evidence>
<evidence type="ECO:0000256" key="25">
    <source>
        <dbReference type="ARBA" id="ARBA00036377"/>
    </source>
</evidence>
<evidence type="ECO:0000256" key="28">
    <source>
        <dbReference type="ARBA" id="ARBA00040561"/>
    </source>
</evidence>
<dbReference type="GO" id="GO:0003810">
    <property type="term" value="F:protein-glutamine gamma-glutamyltransferase activity"/>
    <property type="evidence" value="ECO:0007669"/>
    <property type="project" value="UniProtKB-EC"/>
</dbReference>
<dbReference type="InterPro" id="IPR050779">
    <property type="entry name" value="Transglutaminase"/>
</dbReference>
<dbReference type="FunFam" id="3.90.260.10:FF:000001">
    <property type="entry name" value="Protein-glutamine gamma-glutamyltransferase 2"/>
    <property type="match status" value="1"/>
</dbReference>
<keyword evidence="22" id="KW-0539">Nucleus</keyword>
<evidence type="ECO:0000256" key="14">
    <source>
        <dbReference type="ARBA" id="ARBA00022679"/>
    </source>
</evidence>
<dbReference type="Pfam" id="PF00868">
    <property type="entry name" value="Transglut_N"/>
    <property type="match status" value="1"/>
</dbReference>
<name>A0AAD3R6X1_LATJO</name>
<evidence type="ECO:0000259" key="43">
    <source>
        <dbReference type="SMART" id="SM00460"/>
    </source>
</evidence>
<evidence type="ECO:0000256" key="22">
    <source>
        <dbReference type="ARBA" id="ARBA00023242"/>
    </source>
</evidence>
<keyword evidence="8" id="KW-0158">Chromosome</keyword>
<comment type="catalytic activity">
    <reaction evidence="38">
        <text>L-glutaminyl-[protein] + histamine = 5-histaminyl-L-glutamyl-[protein] + NH4(+)</text>
        <dbReference type="Rhea" id="RHEA:66564"/>
        <dbReference type="Rhea" id="RHEA-COMP:10207"/>
        <dbReference type="Rhea" id="RHEA-COMP:17056"/>
        <dbReference type="ChEBI" id="CHEBI:28938"/>
        <dbReference type="ChEBI" id="CHEBI:30011"/>
        <dbReference type="ChEBI" id="CHEBI:58432"/>
        <dbReference type="ChEBI" id="CHEBI:167179"/>
    </reaction>
    <physiologicalReaction direction="left-to-right" evidence="38">
        <dbReference type="Rhea" id="RHEA:66565"/>
    </physiologicalReaction>
</comment>
<dbReference type="EMBL" id="BRZM01000032">
    <property type="protein sequence ID" value="GLD58082.1"/>
    <property type="molecule type" value="Genomic_DNA"/>
</dbReference>
<comment type="catalytic activity">
    <reaction evidence="26">
        <text>L-glutaminyl-[protein] + L-lysyl-[protein] = [protein]-L-lysyl-N(6)-5-L-glutamyl-[protein] + NH4(+)</text>
        <dbReference type="Rhea" id="RHEA:54816"/>
        <dbReference type="Rhea" id="RHEA-COMP:9752"/>
        <dbReference type="Rhea" id="RHEA-COMP:10207"/>
        <dbReference type="Rhea" id="RHEA-COMP:14005"/>
        <dbReference type="ChEBI" id="CHEBI:28938"/>
        <dbReference type="ChEBI" id="CHEBI:29969"/>
        <dbReference type="ChEBI" id="CHEBI:30011"/>
        <dbReference type="ChEBI" id="CHEBI:138370"/>
        <dbReference type="EC" id="2.3.2.13"/>
    </reaction>
    <physiologicalReaction direction="left-to-right" evidence="26">
        <dbReference type="Rhea" id="RHEA:54817"/>
    </physiologicalReaction>
</comment>
<reference evidence="44" key="1">
    <citation type="submission" date="2022-08" db="EMBL/GenBank/DDBJ databases">
        <title>Genome sequencing of akame (Lates japonicus).</title>
        <authorList>
            <person name="Hashiguchi Y."/>
            <person name="Takahashi H."/>
        </authorList>
    </citation>
    <scope>NUCLEOTIDE SEQUENCE</scope>
    <source>
        <strain evidence="44">Kochi</strain>
    </source>
</reference>
<feature type="binding site" evidence="42">
    <location>
        <position position="405"/>
    </location>
    <ligand>
        <name>Ca(2+)</name>
        <dbReference type="ChEBI" id="CHEBI:29108"/>
    </ligand>
</feature>
<evidence type="ECO:0000256" key="11">
    <source>
        <dbReference type="ARBA" id="ARBA00022525"/>
    </source>
</evidence>
<comment type="similarity">
    <text evidence="7">Belongs to the transglutaminase superfamily. Transglutaminase family.</text>
</comment>
<dbReference type="SUPFAM" id="SSF54001">
    <property type="entry name" value="Cysteine proteinases"/>
    <property type="match status" value="1"/>
</dbReference>
<keyword evidence="15 42" id="KW-0479">Metal-binding</keyword>
<dbReference type="Proteomes" id="UP001279410">
    <property type="component" value="Unassembled WGS sequence"/>
</dbReference>
<evidence type="ECO:0000256" key="35">
    <source>
        <dbReference type="ARBA" id="ARBA00043104"/>
    </source>
</evidence>
<evidence type="ECO:0000256" key="33">
    <source>
        <dbReference type="ARBA" id="ARBA00042239"/>
    </source>
</evidence>
<feature type="active site" evidence="41">
    <location>
        <position position="340"/>
    </location>
</feature>
<evidence type="ECO:0000256" key="10">
    <source>
        <dbReference type="ARBA" id="ARBA00022490"/>
    </source>
</evidence>
<feature type="active site" evidence="41">
    <location>
        <position position="365"/>
    </location>
</feature>
<dbReference type="GO" id="GO:0005886">
    <property type="term" value="C:plasma membrane"/>
    <property type="evidence" value="ECO:0007669"/>
    <property type="project" value="UniProtKB-SubCell"/>
</dbReference>
<dbReference type="InterPro" id="IPR001102">
    <property type="entry name" value="Transglutaminase_N"/>
</dbReference>
<feature type="binding site" evidence="42">
    <location>
        <position position="407"/>
    </location>
    <ligand>
        <name>Ca(2+)</name>
        <dbReference type="ChEBI" id="CHEBI:29108"/>
    </ligand>
</feature>
<evidence type="ECO:0000256" key="8">
    <source>
        <dbReference type="ARBA" id="ARBA00022454"/>
    </source>
</evidence>
<dbReference type="GO" id="GO:0005634">
    <property type="term" value="C:nucleus"/>
    <property type="evidence" value="ECO:0007669"/>
    <property type="project" value="UniProtKB-SubCell"/>
</dbReference>
<keyword evidence="12" id="KW-0272">Extracellular matrix</keyword>
<evidence type="ECO:0000256" key="15">
    <source>
        <dbReference type="ARBA" id="ARBA00022723"/>
    </source>
</evidence>
<dbReference type="InterPro" id="IPR014756">
    <property type="entry name" value="Ig_E-set"/>
</dbReference>
<comment type="subcellular location">
    <subcellularLocation>
        <location evidence="3">Cell membrane</location>
    </subcellularLocation>
    <subcellularLocation>
        <location evidence="4">Chromosome</location>
    </subcellularLocation>
    <subcellularLocation>
        <location evidence="6">Cytoplasm</location>
        <location evidence="6">Cytosol</location>
    </subcellularLocation>
    <subcellularLocation>
        <location evidence="2">Mitochondrion</location>
    </subcellularLocation>
    <subcellularLocation>
        <location evidence="1">Nucleus</location>
    </subcellularLocation>
    <subcellularLocation>
        <location evidence="5">Secreted</location>
        <location evidence="5">Extracellular space</location>
        <location evidence="5">Extracellular matrix</location>
    </subcellularLocation>
</comment>
<evidence type="ECO:0000256" key="41">
    <source>
        <dbReference type="PIRSR" id="PIRSR000459-1"/>
    </source>
</evidence>
<evidence type="ECO:0000256" key="7">
    <source>
        <dbReference type="ARBA" id="ARBA00005968"/>
    </source>
</evidence>
<protein>
    <recommendedName>
        <fullName evidence="28">Protein-glutamine gamma-glutamyltransferase 2</fullName>
        <ecNumber evidence="24">2.3.2.13</ecNumber>
        <ecNumber evidence="27">3.5.1.44</ecNumber>
    </recommendedName>
    <alternativeName>
        <fullName evidence="31">Isopeptidase TGM2</fullName>
    </alternativeName>
    <alternativeName>
        <fullName evidence="33">Protein-glutamine deamidase TGM2</fullName>
    </alternativeName>
    <alternativeName>
        <fullName evidence="32">Protein-glutamine dopaminyltransferase TGM2</fullName>
    </alternativeName>
    <alternativeName>
        <fullName evidence="35">Protein-glutamine histaminyltransferase TGM2</fullName>
    </alternativeName>
    <alternativeName>
        <fullName evidence="36">Protein-glutamine noradrenalinyltransferase TGM2</fullName>
    </alternativeName>
    <alternativeName>
        <fullName evidence="34">Protein-glutamine serotonyltransferase TGM2</fullName>
    </alternativeName>
    <alternativeName>
        <fullName evidence="30">Tissue transglutaminase</fullName>
    </alternativeName>
    <alternativeName>
        <fullName evidence="29">Transglutaminase-2</fullName>
    </alternativeName>
</protein>
<evidence type="ECO:0000256" key="9">
    <source>
        <dbReference type="ARBA" id="ARBA00022475"/>
    </source>
</evidence>
<dbReference type="Pfam" id="PF00927">
    <property type="entry name" value="Transglut_C"/>
    <property type="match status" value="2"/>
</dbReference>
<sequence>MPAEVKQSILKEVDLHSKTNNTEHHTSEVLEEQLIVRRGQPFTLTLKLTQPFNPDLHPLTIIAVTGELPSEDLGTKSCFGIPDSVKRSPSAKAVWKVELHKNSSSLTGVLILTITPPADSPIGEYELSVKHREEETSLATLVVLFNPWCPDDSVFLPDEKERQEYVMNEQGTIYRGSGNYISPMSWDFGQFEDSMVKICLAILDFNRKHFDDPAEDVSSRCDPIYVGRVVSAMVNGQDDHGVLDGRWEGPYDDGVFPSHWSGSHTILNRWFTECYPVKYGQCWVFAGVMCSVMRLLGIPCRVVTNFMSAHDSDMNLTIDVYHADYGVEGRETMDSVWNFHVWVEGWMRRPDLADDGKYDGWQVLDPTPQELSNGVYCCGPAPVKAILNGDTHLKYDVPFVFAEVNADCIDWLVKADGSEVKMSSDTKRVGQNISTKAVGSDKRLDITHTYKHKEGTEKEREVFKYAITRDFGRGEGEMENGETENVPPPEVFMQFEEVSKPMDGKDVSLRLVLHSESSVPRPLSITISVQAMKYNGSPAANIQSEVKEETLEPGKELSSPVLVPFSVYHKHMVESDSIKVSAVVTDKEKPKNTYLAVDNIVLLDPPISLTVPSQVKLYHEASGEVVFTNLVNKTLTDCTLTLSGSGLFREEFEIKLPDLPRNRRVRIKFPFFPHKAGEKTLIIDFDCSTFRDIKSSYTVNVTEY</sequence>
<evidence type="ECO:0000256" key="39">
    <source>
        <dbReference type="ARBA" id="ARBA00048230"/>
    </source>
</evidence>
<evidence type="ECO:0000256" key="3">
    <source>
        <dbReference type="ARBA" id="ARBA00004236"/>
    </source>
</evidence>
<dbReference type="InterPro" id="IPR008958">
    <property type="entry name" value="Transglutaminase_C"/>
</dbReference>
<feature type="domain" description="Transglutaminase-like" evidence="43">
    <location>
        <begin position="274"/>
        <end position="368"/>
    </location>
</feature>
<evidence type="ECO:0000256" key="42">
    <source>
        <dbReference type="PIRSR" id="PIRSR000459-2"/>
    </source>
</evidence>
<keyword evidence="19" id="KW-0496">Mitochondrion</keyword>
<keyword evidence="45" id="KW-1185">Reference proteome</keyword>
<dbReference type="SUPFAM" id="SSF81296">
    <property type="entry name" value="E set domains"/>
    <property type="match status" value="1"/>
</dbReference>
<comment type="catalytic activity">
    <reaction evidence="37">
        <text>L-glutaminyl-[protein] + H2O = L-glutamyl-[protein] + NH4(+)</text>
        <dbReference type="Rhea" id="RHEA:16441"/>
        <dbReference type="Rhea" id="RHEA-COMP:10207"/>
        <dbReference type="Rhea" id="RHEA-COMP:10208"/>
        <dbReference type="ChEBI" id="CHEBI:15377"/>
        <dbReference type="ChEBI" id="CHEBI:28938"/>
        <dbReference type="ChEBI" id="CHEBI:29973"/>
        <dbReference type="ChEBI" id="CHEBI:30011"/>
        <dbReference type="EC" id="3.5.1.44"/>
    </reaction>
    <physiologicalReaction direction="left-to-right" evidence="37">
        <dbReference type="Rhea" id="RHEA:16442"/>
    </physiologicalReaction>
</comment>
<organism evidence="44 45">
    <name type="scientific">Lates japonicus</name>
    <name type="common">Japanese lates</name>
    <dbReference type="NCBI Taxonomy" id="270547"/>
    <lineage>
        <taxon>Eukaryota</taxon>
        <taxon>Metazoa</taxon>
        <taxon>Chordata</taxon>
        <taxon>Craniata</taxon>
        <taxon>Vertebrata</taxon>
        <taxon>Euteleostomi</taxon>
        <taxon>Actinopterygii</taxon>
        <taxon>Neopterygii</taxon>
        <taxon>Teleostei</taxon>
        <taxon>Neoteleostei</taxon>
        <taxon>Acanthomorphata</taxon>
        <taxon>Carangaria</taxon>
        <taxon>Carangaria incertae sedis</taxon>
        <taxon>Centropomidae</taxon>
        <taxon>Lates</taxon>
    </lineage>
</organism>
<dbReference type="PANTHER" id="PTHR11590:SF6">
    <property type="entry name" value="PROTEIN-GLUTAMINE GAMMA-GLUTAMYLTRANSFERASE 2"/>
    <property type="match status" value="1"/>
</dbReference>
<dbReference type="EC" id="2.3.2.13" evidence="24"/>
<evidence type="ECO:0000256" key="13">
    <source>
        <dbReference type="ARBA" id="ARBA00022670"/>
    </source>
</evidence>
<keyword evidence="20" id="KW-0342">GTP-binding</keyword>
<evidence type="ECO:0000256" key="40">
    <source>
        <dbReference type="ARBA" id="ARBA00048365"/>
    </source>
</evidence>
<dbReference type="InterPro" id="IPR038765">
    <property type="entry name" value="Papain-like_cys_pep_sf"/>
</dbReference>
<dbReference type="Gene3D" id="3.90.260.10">
    <property type="entry name" value="Transglutaminase-like"/>
    <property type="match status" value="1"/>
</dbReference>
<evidence type="ECO:0000256" key="16">
    <source>
        <dbReference type="ARBA" id="ARBA00022741"/>
    </source>
</evidence>
<evidence type="ECO:0000256" key="27">
    <source>
        <dbReference type="ARBA" id="ARBA00039019"/>
    </source>
</evidence>
<dbReference type="GO" id="GO:0006508">
    <property type="term" value="P:proteolysis"/>
    <property type="evidence" value="ECO:0007669"/>
    <property type="project" value="UniProtKB-KW"/>
</dbReference>
<keyword evidence="14" id="KW-0808">Transferase</keyword>
<evidence type="ECO:0000256" key="12">
    <source>
        <dbReference type="ARBA" id="ARBA00022530"/>
    </source>
</evidence>
<keyword evidence="16" id="KW-0547">Nucleotide-binding</keyword>
<dbReference type="GO" id="GO:0050568">
    <property type="term" value="F:protein-glutamine glutaminase activity"/>
    <property type="evidence" value="ECO:0007669"/>
    <property type="project" value="UniProtKB-EC"/>
</dbReference>
<dbReference type="EC" id="3.5.1.44" evidence="27"/>
<dbReference type="GO" id="GO:0007399">
    <property type="term" value="P:nervous system development"/>
    <property type="evidence" value="ECO:0007669"/>
    <property type="project" value="UniProtKB-ARBA"/>
</dbReference>
<dbReference type="GO" id="GO:0005829">
    <property type="term" value="C:cytosol"/>
    <property type="evidence" value="ECO:0007669"/>
    <property type="project" value="UniProtKB-SubCell"/>
</dbReference>
<dbReference type="PANTHER" id="PTHR11590">
    <property type="entry name" value="PROTEIN-GLUTAMINE GAMMA-GLUTAMYLTRANSFERASE"/>
    <property type="match status" value="1"/>
</dbReference>
<dbReference type="InterPro" id="IPR002931">
    <property type="entry name" value="Transglutaminase-like"/>
</dbReference>
<evidence type="ECO:0000256" key="26">
    <source>
        <dbReference type="ARBA" id="ARBA00036876"/>
    </source>
</evidence>
<dbReference type="SMART" id="SM00460">
    <property type="entry name" value="TGc"/>
    <property type="match status" value="1"/>
</dbReference>
<comment type="catalytic activity">
    <reaction evidence="40">
        <text>L-glutaminyl-[protein] + dopamine = 5-dopaminyl-L-glutamyl-[protein] + NH4(+)</text>
        <dbReference type="Rhea" id="RHEA:66556"/>
        <dbReference type="Rhea" id="RHEA-COMP:10207"/>
        <dbReference type="Rhea" id="RHEA-COMP:17053"/>
        <dbReference type="ChEBI" id="CHEBI:28938"/>
        <dbReference type="ChEBI" id="CHEBI:30011"/>
        <dbReference type="ChEBI" id="CHEBI:59905"/>
        <dbReference type="ChEBI" id="CHEBI:167175"/>
    </reaction>
    <physiologicalReaction direction="left-to-right" evidence="40">
        <dbReference type="Rhea" id="RHEA:66557"/>
    </physiologicalReaction>
</comment>
<dbReference type="Pfam" id="PF01841">
    <property type="entry name" value="Transglut_core"/>
    <property type="match status" value="1"/>
</dbReference>
<evidence type="ECO:0000313" key="45">
    <source>
        <dbReference type="Proteomes" id="UP001279410"/>
    </source>
</evidence>
<evidence type="ECO:0000256" key="32">
    <source>
        <dbReference type="ARBA" id="ARBA00042105"/>
    </source>
</evidence>
<gene>
    <name evidence="44" type="ORF">AKAME5_001023100</name>
</gene>
<evidence type="ECO:0000256" key="5">
    <source>
        <dbReference type="ARBA" id="ARBA00004498"/>
    </source>
</evidence>
<evidence type="ECO:0000256" key="1">
    <source>
        <dbReference type="ARBA" id="ARBA00004123"/>
    </source>
</evidence>
<dbReference type="FunFam" id="2.60.40.10:FF:000090">
    <property type="entry name" value="Protein-glutamine gamma-glutamyltransferase 2"/>
    <property type="match status" value="1"/>
</dbReference>
<evidence type="ECO:0000313" key="44">
    <source>
        <dbReference type="EMBL" id="GLD58082.1"/>
    </source>
</evidence>
<keyword evidence="18 42" id="KW-0106">Calcium</keyword>
<evidence type="ECO:0000256" key="6">
    <source>
        <dbReference type="ARBA" id="ARBA00004514"/>
    </source>
</evidence>